<name>A0A0B1TMK6_OESDE</name>
<evidence type="ECO:0008006" key="4">
    <source>
        <dbReference type="Google" id="ProtNLM"/>
    </source>
</evidence>
<reference evidence="2 3" key="1">
    <citation type="submission" date="2014-03" db="EMBL/GenBank/DDBJ databases">
        <title>Draft genome of the hookworm Oesophagostomum dentatum.</title>
        <authorList>
            <person name="Mitreva M."/>
        </authorList>
    </citation>
    <scope>NUCLEOTIDE SEQUENCE [LARGE SCALE GENOMIC DNA]</scope>
    <source>
        <strain evidence="2 3">OD-Hann</strain>
    </source>
</reference>
<proteinExistence type="predicted"/>
<dbReference type="Proteomes" id="UP000053660">
    <property type="component" value="Unassembled WGS sequence"/>
</dbReference>
<accession>A0A0B1TMK6</accession>
<gene>
    <name evidence="2" type="ORF">OESDEN_02688</name>
</gene>
<evidence type="ECO:0000256" key="1">
    <source>
        <dbReference type="SAM" id="MobiDB-lite"/>
    </source>
</evidence>
<feature type="compositionally biased region" description="Low complexity" evidence="1">
    <location>
        <begin position="238"/>
        <end position="248"/>
    </location>
</feature>
<keyword evidence="3" id="KW-1185">Reference proteome</keyword>
<evidence type="ECO:0000313" key="3">
    <source>
        <dbReference type="Proteomes" id="UP000053660"/>
    </source>
</evidence>
<organism evidence="2 3">
    <name type="scientific">Oesophagostomum dentatum</name>
    <name type="common">Nodular worm</name>
    <dbReference type="NCBI Taxonomy" id="61180"/>
    <lineage>
        <taxon>Eukaryota</taxon>
        <taxon>Metazoa</taxon>
        <taxon>Ecdysozoa</taxon>
        <taxon>Nematoda</taxon>
        <taxon>Chromadorea</taxon>
        <taxon>Rhabditida</taxon>
        <taxon>Rhabditina</taxon>
        <taxon>Rhabditomorpha</taxon>
        <taxon>Strongyloidea</taxon>
        <taxon>Strongylidae</taxon>
        <taxon>Oesophagostomum</taxon>
    </lineage>
</organism>
<feature type="region of interest" description="Disordered" evidence="1">
    <location>
        <begin position="196"/>
        <end position="257"/>
    </location>
</feature>
<dbReference type="EMBL" id="KN549470">
    <property type="protein sequence ID" value="KHJ97336.1"/>
    <property type="molecule type" value="Genomic_DNA"/>
</dbReference>
<evidence type="ECO:0000313" key="2">
    <source>
        <dbReference type="EMBL" id="KHJ97336.1"/>
    </source>
</evidence>
<feature type="compositionally biased region" description="Basic and acidic residues" evidence="1">
    <location>
        <begin position="196"/>
        <end position="207"/>
    </location>
</feature>
<dbReference type="Gene3D" id="1.25.40.430">
    <property type="match status" value="1"/>
</dbReference>
<dbReference type="AlphaFoldDB" id="A0A0B1TMK6"/>
<dbReference type="OrthoDB" id="5826649at2759"/>
<protein>
    <recommendedName>
        <fullName evidence="4">BUB1 N-terminal domain-containing protein</fullName>
    </recommendedName>
</protein>
<sequence length="257" mass="28742">MFCFSCIKEALSSSSPDVSIDFVCGTIILFEKHFGQKNKAAMQKILKEAIENFGPETPFSDNESMLPVYSMLTKYSKSLSVSEIFERLYRKGSYKKCAKFYVEWCRSCREIPRNAVTFLQEVLDLAYEEDAEPVSLLQLAKEEIRAAAALPALQDDSRAGNSSSHDRDCLRRKPHLEKSAKRALFSGRAANVVDASHRLPEREDTSTHDFVVPDPGTSWRVPMTSDSPPPSNFEVSARRSSSSSESIPSPDPNAENM</sequence>